<evidence type="ECO:0000313" key="4">
    <source>
        <dbReference type="EMBL" id="KAF2297176.1"/>
    </source>
</evidence>
<sequence length="358" mass="41672">MEIENERRRRKLYDTLGIRDDDSLFDENSLSDEPSNGANGTPSHDYEESPVEESQSGSDGQRSNVHEDEIPYNEEEDPKTGMHFLIMDNLVNFYKHHARLKGFSIVIIPSSKGNNSFSKCVLITCDKGSKPHGEKMGCLPKACINFINGRRRLRLNDGDAESIRKLFGRLQVIESSFFYAIDVDWECRLRNMLWIHLRGRAAYEEFHDVICFDTTYLVNRYRMPFATFVGVNHHGQSIQLGCALLSHKDVETFKWLFSTWLSAMVDIHPHVILTYQCKSIRAAIREVMLETRHRFCLWHILSKVSEKFKGVEDFTKATNEFKALIFDSLTIEKFETNWNDFLTKYGLENNEWLIKLYS</sequence>
<gene>
    <name evidence="4" type="ORF">GH714_018847</name>
</gene>
<protein>
    <recommendedName>
        <fullName evidence="1">Protein FAR1-RELATED SEQUENCE</fullName>
    </recommendedName>
</protein>
<dbReference type="PANTHER" id="PTHR31669">
    <property type="entry name" value="PROTEIN FAR1-RELATED SEQUENCE 10-RELATED"/>
    <property type="match status" value="1"/>
</dbReference>
<keyword evidence="1" id="KW-0479">Metal-binding</keyword>
<organism evidence="4 5">
    <name type="scientific">Hevea brasiliensis</name>
    <name type="common">Para rubber tree</name>
    <name type="synonym">Siphonia brasiliensis</name>
    <dbReference type="NCBI Taxonomy" id="3981"/>
    <lineage>
        <taxon>Eukaryota</taxon>
        <taxon>Viridiplantae</taxon>
        <taxon>Streptophyta</taxon>
        <taxon>Embryophyta</taxon>
        <taxon>Tracheophyta</taxon>
        <taxon>Spermatophyta</taxon>
        <taxon>Magnoliopsida</taxon>
        <taxon>eudicotyledons</taxon>
        <taxon>Gunneridae</taxon>
        <taxon>Pentapetalae</taxon>
        <taxon>rosids</taxon>
        <taxon>fabids</taxon>
        <taxon>Malpighiales</taxon>
        <taxon>Euphorbiaceae</taxon>
        <taxon>Crotonoideae</taxon>
        <taxon>Micrandreae</taxon>
        <taxon>Hevea</taxon>
    </lineage>
</organism>
<comment type="caution">
    <text evidence="4">The sequence shown here is derived from an EMBL/GenBank/DDBJ whole genome shotgun (WGS) entry which is preliminary data.</text>
</comment>
<dbReference type="Proteomes" id="UP000467840">
    <property type="component" value="Chromosome 18"/>
</dbReference>
<comment type="function">
    <text evidence="1">Putative transcription activator involved in regulating light control of development.</text>
</comment>
<dbReference type="InterPro" id="IPR031052">
    <property type="entry name" value="FHY3/FAR1"/>
</dbReference>
<accession>A0A6A6LAX0</accession>
<evidence type="ECO:0000313" key="5">
    <source>
        <dbReference type="Proteomes" id="UP000467840"/>
    </source>
</evidence>
<comment type="subcellular location">
    <subcellularLocation>
        <location evidence="1">Nucleus</location>
    </subcellularLocation>
</comment>
<dbReference type="PANTHER" id="PTHR31669:SF283">
    <property type="entry name" value="PROTEIN FAR1-RELATED SEQUENCE"/>
    <property type="match status" value="1"/>
</dbReference>
<evidence type="ECO:0000259" key="3">
    <source>
        <dbReference type="Pfam" id="PF10551"/>
    </source>
</evidence>
<dbReference type="InterPro" id="IPR018289">
    <property type="entry name" value="MULE_transposase_dom"/>
</dbReference>
<feature type="compositionally biased region" description="Polar residues" evidence="2">
    <location>
        <begin position="52"/>
        <end position="63"/>
    </location>
</feature>
<keyword evidence="1" id="KW-0539">Nucleus</keyword>
<feature type="compositionally biased region" description="Polar residues" evidence="2">
    <location>
        <begin position="26"/>
        <end position="42"/>
    </location>
</feature>
<dbReference type="GO" id="GO:0005634">
    <property type="term" value="C:nucleus"/>
    <property type="evidence" value="ECO:0007669"/>
    <property type="project" value="UniProtKB-SubCell"/>
</dbReference>
<comment type="similarity">
    <text evidence="1">Belongs to the FHY3/FAR1 family.</text>
</comment>
<keyword evidence="5" id="KW-1185">Reference proteome</keyword>
<dbReference type="AlphaFoldDB" id="A0A6A6LAX0"/>
<evidence type="ECO:0000256" key="2">
    <source>
        <dbReference type="SAM" id="MobiDB-lite"/>
    </source>
</evidence>
<keyword evidence="1" id="KW-0863">Zinc-finger</keyword>
<reference evidence="4 5" key="1">
    <citation type="journal article" date="2020" name="Mol. Plant">
        <title>The Chromosome-Based Rubber Tree Genome Provides New Insights into Spurge Genome Evolution and Rubber Biosynthesis.</title>
        <authorList>
            <person name="Liu J."/>
            <person name="Shi C."/>
            <person name="Shi C.C."/>
            <person name="Li W."/>
            <person name="Zhang Q.J."/>
            <person name="Zhang Y."/>
            <person name="Li K."/>
            <person name="Lu H.F."/>
            <person name="Shi C."/>
            <person name="Zhu S.T."/>
            <person name="Xiao Z.Y."/>
            <person name="Nan H."/>
            <person name="Yue Y."/>
            <person name="Zhu X.G."/>
            <person name="Wu Y."/>
            <person name="Hong X.N."/>
            <person name="Fan G.Y."/>
            <person name="Tong Y."/>
            <person name="Zhang D."/>
            <person name="Mao C.L."/>
            <person name="Liu Y.L."/>
            <person name="Hao S.J."/>
            <person name="Liu W.Q."/>
            <person name="Lv M.Q."/>
            <person name="Zhang H.B."/>
            <person name="Liu Y."/>
            <person name="Hu-Tang G.R."/>
            <person name="Wang J.P."/>
            <person name="Wang J.H."/>
            <person name="Sun Y.H."/>
            <person name="Ni S.B."/>
            <person name="Chen W.B."/>
            <person name="Zhang X.C."/>
            <person name="Jiao Y.N."/>
            <person name="Eichler E.E."/>
            <person name="Li G.H."/>
            <person name="Liu X."/>
            <person name="Gao L.Z."/>
        </authorList>
    </citation>
    <scope>NUCLEOTIDE SEQUENCE [LARGE SCALE GENOMIC DNA]</scope>
    <source>
        <strain evidence="5">cv. GT1</strain>
        <tissue evidence="4">Leaf</tissue>
    </source>
</reference>
<dbReference type="EMBL" id="JAAGAX010000012">
    <property type="protein sequence ID" value="KAF2297176.1"/>
    <property type="molecule type" value="Genomic_DNA"/>
</dbReference>
<name>A0A6A6LAX0_HEVBR</name>
<dbReference type="Pfam" id="PF10551">
    <property type="entry name" value="MULE"/>
    <property type="match status" value="1"/>
</dbReference>
<proteinExistence type="inferred from homology"/>
<dbReference type="GO" id="GO:0008270">
    <property type="term" value="F:zinc ion binding"/>
    <property type="evidence" value="ECO:0007669"/>
    <property type="project" value="UniProtKB-UniRule"/>
</dbReference>
<dbReference type="GO" id="GO:0006355">
    <property type="term" value="P:regulation of DNA-templated transcription"/>
    <property type="evidence" value="ECO:0007669"/>
    <property type="project" value="UniProtKB-UniRule"/>
</dbReference>
<evidence type="ECO:0000256" key="1">
    <source>
        <dbReference type="RuleBase" id="RU367018"/>
    </source>
</evidence>
<feature type="domain" description="MULE transposase" evidence="3">
    <location>
        <begin position="209"/>
        <end position="302"/>
    </location>
</feature>
<feature type="region of interest" description="Disordered" evidence="2">
    <location>
        <begin position="21"/>
        <end position="77"/>
    </location>
</feature>
<keyword evidence="1" id="KW-0862">Zinc</keyword>